<feature type="disulfide bond" evidence="6">
    <location>
        <begin position="898"/>
        <end position="925"/>
    </location>
</feature>
<keyword evidence="4" id="KW-0106">Calcium</keyword>
<feature type="domain" description="Sushi" evidence="10">
    <location>
        <begin position="868"/>
        <end position="927"/>
    </location>
</feature>
<dbReference type="InterPro" id="IPR035976">
    <property type="entry name" value="Sushi/SCR/CCP_sf"/>
</dbReference>
<dbReference type="Gene3D" id="2.60.120.260">
    <property type="entry name" value="Galactose-binding domain-like"/>
    <property type="match status" value="1"/>
</dbReference>
<dbReference type="SMART" id="SM00034">
    <property type="entry name" value="CLECT"/>
    <property type="match status" value="1"/>
</dbReference>
<feature type="domain" description="Sushi" evidence="10">
    <location>
        <begin position="608"/>
        <end position="665"/>
    </location>
</feature>
<feature type="disulfide bond" evidence="6">
    <location>
        <begin position="958"/>
        <end position="985"/>
    </location>
</feature>
<feature type="domain" description="Sushi" evidence="10">
    <location>
        <begin position="490"/>
        <end position="547"/>
    </location>
</feature>
<feature type="domain" description="Sushi" evidence="10">
    <location>
        <begin position="28"/>
        <end position="85"/>
    </location>
</feature>
<dbReference type="FunFam" id="2.60.120.260:FF:000105">
    <property type="entry name" value="Sushi, von Willebrand factor type A, EGF and pentraxin domain-containing protein 1"/>
    <property type="match status" value="1"/>
</dbReference>
<feature type="domain" description="Sushi" evidence="10">
    <location>
        <begin position="431"/>
        <end position="489"/>
    </location>
</feature>
<evidence type="ECO:0000256" key="6">
    <source>
        <dbReference type="PROSITE-ProRule" id="PRU00302"/>
    </source>
</evidence>
<name>A0AAV2RJK9_MEGNR</name>
<dbReference type="PANTHER" id="PTHR45656:SF4">
    <property type="entry name" value="PROTEIN CBR-CLEC-78"/>
    <property type="match status" value="1"/>
</dbReference>
<feature type="disulfide bond" evidence="6">
    <location>
        <begin position="518"/>
        <end position="545"/>
    </location>
</feature>
<feature type="domain" description="Sushi" evidence="10">
    <location>
        <begin position="548"/>
        <end position="607"/>
    </location>
</feature>
<feature type="transmembrane region" description="Helical" evidence="8">
    <location>
        <begin position="1023"/>
        <end position="1044"/>
    </location>
</feature>
<dbReference type="PANTHER" id="PTHR45656">
    <property type="entry name" value="PROTEIN CBR-CLEC-78"/>
    <property type="match status" value="1"/>
</dbReference>
<comment type="caution">
    <text evidence="11">The sequence shown here is derived from an EMBL/GenBank/DDBJ whole genome shotgun (WGS) entry which is preliminary data.</text>
</comment>
<reference evidence="11 12" key="1">
    <citation type="submission" date="2024-05" db="EMBL/GenBank/DDBJ databases">
        <authorList>
            <person name="Wallberg A."/>
        </authorList>
    </citation>
    <scope>NUCLEOTIDE SEQUENCE [LARGE SCALE GENOMIC DNA]</scope>
</reference>
<feature type="disulfide bond" evidence="6">
    <location>
        <begin position="778"/>
        <end position="805"/>
    </location>
</feature>
<evidence type="ECO:0000256" key="7">
    <source>
        <dbReference type="SAM" id="MobiDB-lite"/>
    </source>
</evidence>
<feature type="compositionally biased region" description="Basic and acidic residues" evidence="7">
    <location>
        <begin position="109"/>
        <end position="122"/>
    </location>
</feature>
<keyword evidence="5 6" id="KW-1015">Disulfide bond</keyword>
<dbReference type="SUPFAM" id="SSF56436">
    <property type="entry name" value="C-type lectin-like"/>
    <property type="match status" value="1"/>
</dbReference>
<dbReference type="PROSITE" id="PS00615">
    <property type="entry name" value="C_TYPE_LECTIN_1"/>
    <property type="match status" value="1"/>
</dbReference>
<keyword evidence="6" id="KW-0768">Sushi</keyword>
<dbReference type="Pfam" id="PF22633">
    <property type="entry name" value="F5_F8_type_C_2"/>
    <property type="match status" value="1"/>
</dbReference>
<keyword evidence="3" id="KW-0677">Repeat</keyword>
<organism evidence="11 12">
    <name type="scientific">Meganyctiphanes norvegica</name>
    <name type="common">Northern krill</name>
    <name type="synonym">Thysanopoda norvegica</name>
    <dbReference type="NCBI Taxonomy" id="48144"/>
    <lineage>
        <taxon>Eukaryota</taxon>
        <taxon>Metazoa</taxon>
        <taxon>Ecdysozoa</taxon>
        <taxon>Arthropoda</taxon>
        <taxon>Crustacea</taxon>
        <taxon>Multicrustacea</taxon>
        <taxon>Malacostraca</taxon>
        <taxon>Eumalacostraca</taxon>
        <taxon>Eucarida</taxon>
        <taxon>Euphausiacea</taxon>
        <taxon>Euphausiidae</taxon>
        <taxon>Meganyctiphanes</taxon>
    </lineage>
</organism>
<feature type="non-terminal residue" evidence="11">
    <location>
        <position position="1193"/>
    </location>
</feature>
<keyword evidence="2" id="KW-0732">Signal</keyword>
<evidence type="ECO:0000313" key="11">
    <source>
        <dbReference type="EMBL" id="CAL4126212.1"/>
    </source>
</evidence>
<keyword evidence="1" id="KW-0479">Metal-binding</keyword>
<dbReference type="Proteomes" id="UP001497623">
    <property type="component" value="Unassembled WGS sequence"/>
</dbReference>
<dbReference type="InterPro" id="IPR016186">
    <property type="entry name" value="C-type_lectin-like/link_sf"/>
</dbReference>
<evidence type="ECO:0000259" key="10">
    <source>
        <dbReference type="PROSITE" id="PS50923"/>
    </source>
</evidence>
<feature type="disulfide bond" evidence="6">
    <location>
        <begin position="56"/>
        <end position="83"/>
    </location>
</feature>
<dbReference type="InterPro" id="IPR018378">
    <property type="entry name" value="C-type_lectin_CS"/>
</dbReference>
<accession>A0AAV2RJK9</accession>
<feature type="disulfide bond" evidence="6">
    <location>
        <begin position="401"/>
        <end position="428"/>
    </location>
</feature>
<dbReference type="Gene3D" id="3.10.100.10">
    <property type="entry name" value="Mannose-Binding Protein A, subunit A"/>
    <property type="match status" value="1"/>
</dbReference>
<feature type="region of interest" description="Disordered" evidence="7">
    <location>
        <begin position="1105"/>
        <end position="1167"/>
    </location>
</feature>
<keyword evidence="12" id="KW-1185">Reference proteome</keyword>
<dbReference type="Pfam" id="PF00084">
    <property type="entry name" value="Sushi"/>
    <property type="match status" value="11"/>
</dbReference>
<dbReference type="SUPFAM" id="SSF57535">
    <property type="entry name" value="Complement control module/SCR domain"/>
    <property type="match status" value="11"/>
</dbReference>
<feature type="region of interest" description="Disordered" evidence="7">
    <location>
        <begin position="94"/>
        <end position="122"/>
    </location>
</feature>
<feature type="domain" description="Sushi" evidence="10">
    <location>
        <begin position="666"/>
        <end position="725"/>
    </location>
</feature>
<feature type="compositionally biased region" description="Polar residues" evidence="7">
    <location>
        <begin position="1108"/>
        <end position="1139"/>
    </location>
</feature>
<feature type="compositionally biased region" description="Pro residues" evidence="7">
    <location>
        <begin position="1154"/>
        <end position="1163"/>
    </location>
</feature>
<feature type="domain" description="Sushi" evidence="10">
    <location>
        <begin position="373"/>
        <end position="430"/>
    </location>
</feature>
<gene>
    <name evidence="11" type="ORF">MNOR_LOCUS25477</name>
</gene>
<evidence type="ECO:0000256" key="2">
    <source>
        <dbReference type="ARBA" id="ARBA00022729"/>
    </source>
</evidence>
<dbReference type="EMBL" id="CAXKWB010024367">
    <property type="protein sequence ID" value="CAL4126212.1"/>
    <property type="molecule type" value="Genomic_DNA"/>
</dbReference>
<feature type="domain" description="Sushi" evidence="10">
    <location>
        <begin position="808"/>
        <end position="867"/>
    </location>
</feature>
<proteinExistence type="predicted"/>
<evidence type="ECO:0000313" key="12">
    <source>
        <dbReference type="Proteomes" id="UP001497623"/>
    </source>
</evidence>
<evidence type="ECO:0000256" key="4">
    <source>
        <dbReference type="ARBA" id="ARBA00022837"/>
    </source>
</evidence>
<keyword evidence="8" id="KW-0812">Transmembrane</keyword>
<keyword evidence="8" id="KW-0472">Membrane</keyword>
<dbReference type="SUPFAM" id="SSF49785">
    <property type="entry name" value="Galactose-binding domain-like"/>
    <property type="match status" value="1"/>
</dbReference>
<dbReference type="CDD" id="cd00033">
    <property type="entry name" value="CCP"/>
    <property type="match status" value="11"/>
</dbReference>
<dbReference type="SMART" id="SM00032">
    <property type="entry name" value="CCP"/>
    <property type="match status" value="11"/>
</dbReference>
<evidence type="ECO:0000256" key="1">
    <source>
        <dbReference type="ARBA" id="ARBA00022723"/>
    </source>
</evidence>
<dbReference type="InterPro" id="IPR000436">
    <property type="entry name" value="Sushi_SCR_CCP_dom"/>
</dbReference>
<dbReference type="Pfam" id="PF00059">
    <property type="entry name" value="Lectin_C"/>
    <property type="match status" value="1"/>
</dbReference>
<evidence type="ECO:0000256" key="3">
    <source>
        <dbReference type="ARBA" id="ARBA00022737"/>
    </source>
</evidence>
<feature type="domain" description="C-type lectin" evidence="9">
    <location>
        <begin position="244"/>
        <end position="360"/>
    </location>
</feature>
<keyword evidence="8" id="KW-1133">Transmembrane helix</keyword>
<dbReference type="AlphaFoldDB" id="A0AAV2RJK9"/>
<feature type="disulfide bond" evidence="6">
    <location>
        <begin position="578"/>
        <end position="605"/>
    </location>
</feature>
<evidence type="ECO:0000256" key="8">
    <source>
        <dbReference type="SAM" id="Phobius"/>
    </source>
</evidence>
<dbReference type="PROSITE" id="PS50923">
    <property type="entry name" value="SUSHI"/>
    <property type="match status" value="11"/>
</dbReference>
<dbReference type="CDD" id="cd00037">
    <property type="entry name" value="CLECT"/>
    <property type="match status" value="1"/>
</dbReference>
<dbReference type="SMART" id="SM00607">
    <property type="entry name" value="FTP"/>
    <property type="match status" value="1"/>
</dbReference>
<protein>
    <submittedName>
        <fullName evidence="11">Uncharacterized protein</fullName>
    </submittedName>
</protein>
<feature type="domain" description="Sushi" evidence="10">
    <location>
        <begin position="928"/>
        <end position="987"/>
    </location>
</feature>
<comment type="caution">
    <text evidence="6">Lacks conserved residue(s) required for the propagation of feature annotation.</text>
</comment>
<feature type="domain" description="Sushi" evidence="10">
    <location>
        <begin position="756"/>
        <end position="807"/>
    </location>
</feature>
<feature type="disulfide bond" evidence="6">
    <location>
        <begin position="636"/>
        <end position="663"/>
    </location>
</feature>
<dbReference type="InterPro" id="IPR006585">
    <property type="entry name" value="FTP1"/>
</dbReference>
<dbReference type="InterPro" id="IPR001304">
    <property type="entry name" value="C-type_lectin-like"/>
</dbReference>
<evidence type="ECO:0000256" key="5">
    <source>
        <dbReference type="ARBA" id="ARBA00023157"/>
    </source>
</evidence>
<dbReference type="Gene3D" id="2.10.70.10">
    <property type="entry name" value="Complement Module, domain 1"/>
    <property type="match status" value="11"/>
</dbReference>
<sequence>MLTVMSCHVMVIRAYMCSYILQSCHGSSLCPHPAVPINTRVDVTERSPGSVATYTCDPGYTLFGDAEAVCGANGKWTGKLPLCASNVAWKKPVNQSSTARGGKGENANDGDRTTAHDGDRCTETQVESSPWWMVDLLQEYEVTTVRVTTRGCCGDHPLEGLEIRMGDSRKIQRNRLCAWYPGVIEAGTTKDLTCASPMKGRYVFIQMQGIKGSMSLCEVEVFSTQEFSKDRCSAKTELSQLGIFNKTCYEFQTKSGGTFANARKHCQSRGGDLVHGIGDGTHAFLASELTRFKKDMTTQLVWIGAEREPTFVSRTWHWVDATEVEETSWGPKQPNNYNGKQDCVVLDGGSSWLWNDVGCDLNYLHWVCQFKPTICGSPDRKENTTVSSKNFSRDSVISYECPEGHRVLGDTNRTCLNTGFWNGTAPTCKYVDCSAPPEVEHSTVVLVDGRTTHGAKAVYQCAENYTTLGEDTSVCGDEGNWSEPATCLYSWCSEIEAPNHGGIQMSGRRSGDTASFTCEAGYKLIGHKTISCALGGTWSGEAPQCRFIECGLPENLRDGQMILVNQTTYLNSIVKYECGEDFWIDGPEERICMEDGHWSSVSPICMKITCDSPELPEGGYVTGYNFDVHSEVQYHCSDGHYLEGDNIRVCTRDRVWTGDSPSCIFVDCDAVPSVPFGDVYYLNETTTLGSVIEITCNKNHRLVGDFHRVCLKTREWSGSQPECEEIRCGALEHPIGAKHSIAGNDGRISAALARRRGQPVPKYDPNTFKVGSVITYRCDRGHVVEGTAQRTCTPKGTWNNEAPSCKYVECPKPESIKDGIYRLLSNETQYGSQVAYECMQNWKLKGHIRRYCQANETWSGKTPVSIEVLCPDVSNSLTEALLVDLSDQRVGSFATYSCELGRKVVGEPSRECLVHGHWGGSEPRCEWVECPQPDEIENGRTLRLNSSLLYGSIVEYHCFPKYRLRGSFTRSCTADGTWSDKVPQCTLDDGDSGIFVDNTLDGTANAAKGVSPASQEEASNTGLIVGLIIGLIAVIVVAVALVFFRTKRQQKMIEDPRAHPPTPIKPREGHRNEAVSYGDLNDPTTGNNIYENIKEDVEPTYNDPYANHTYSNGNGNDSTYSNNSFTEDYSNSGDESTATVRGGGAPQHIMQRPRMPPPQPPTLPGMNPHSPANRTESGAVVTINGVIIVLHAT</sequence>
<dbReference type="InterPro" id="IPR008979">
    <property type="entry name" value="Galactose-bd-like_sf"/>
</dbReference>
<feature type="disulfide bond" evidence="6">
    <location>
        <begin position="696"/>
        <end position="723"/>
    </location>
</feature>
<dbReference type="PROSITE" id="PS50041">
    <property type="entry name" value="C_TYPE_LECTIN_2"/>
    <property type="match status" value="1"/>
</dbReference>
<feature type="region of interest" description="Disordered" evidence="7">
    <location>
        <begin position="1053"/>
        <end position="1089"/>
    </location>
</feature>
<dbReference type="InterPro" id="IPR051277">
    <property type="entry name" value="SEZ6_CSMD_C4BPB_Regulators"/>
</dbReference>
<dbReference type="GO" id="GO:0046872">
    <property type="term" value="F:metal ion binding"/>
    <property type="evidence" value="ECO:0007669"/>
    <property type="project" value="UniProtKB-KW"/>
</dbReference>
<dbReference type="InterPro" id="IPR016187">
    <property type="entry name" value="CTDL_fold"/>
</dbReference>
<evidence type="ECO:0000259" key="9">
    <source>
        <dbReference type="PROSITE" id="PS50041"/>
    </source>
</evidence>